<feature type="domain" description="Erythromycin biosynthesis protein CIII-like C-terminal" evidence="1">
    <location>
        <begin position="280"/>
        <end position="412"/>
    </location>
</feature>
<dbReference type="EMBL" id="JACHDY010000002">
    <property type="protein sequence ID" value="MBB5316631.1"/>
    <property type="molecule type" value="Genomic_DNA"/>
</dbReference>
<dbReference type="Proteomes" id="UP000568106">
    <property type="component" value="Unassembled WGS sequence"/>
</dbReference>
<dbReference type="CDD" id="cd03784">
    <property type="entry name" value="GT1_Gtf-like"/>
    <property type="match status" value="1"/>
</dbReference>
<dbReference type="PANTHER" id="PTHR48050:SF13">
    <property type="entry name" value="STEROL 3-BETA-GLUCOSYLTRANSFERASE UGT80A2"/>
    <property type="match status" value="1"/>
</dbReference>
<dbReference type="AlphaFoldDB" id="A0A7W8MQE0"/>
<sequence length="424" mass="45929">MKFLIASIPAAGHLNPLLSVASLLEESGHEVAVQVNEDLRPAVEAAGHRFLAEIPNAQTSAGYYLETYPERMQMSPGMEMTGHALVHFFARNIAAQSASLKMALYDFQADLILADSIYWGTLPMLVGPRDKRPAIAHLGVSVVNIGSGKNIPMRPDETPEQREAELQLREHFILQPAQQAVNAALASLGCPALPCPILEAMTELPDLYLHPGIESFEYPNSNSKVRYIGALPTPAGQPTLPEWWQRLDRTKRLVLITQGTIANRDLGQVIAPALVALGGREDVTIIVTTGGQPAESIPVAIPSNARIASFLPYAQIMPEIDLLITNGGYGTVNTAISHGIPVISAGLTEDKEEVSAHVQWSGAGIDLRTNQATPEAIRHAVNEIFTQPGYRKRAQQLSLEFASHDVEAELISLIKECVRETVSA</sequence>
<protein>
    <submittedName>
        <fullName evidence="2">MGT family glycosyltransferase</fullName>
    </submittedName>
</protein>
<organism evidence="2 3">
    <name type="scientific">Tunturiibacter empetritectus</name>
    <dbReference type="NCBI Taxonomy" id="3069691"/>
    <lineage>
        <taxon>Bacteria</taxon>
        <taxon>Pseudomonadati</taxon>
        <taxon>Acidobacteriota</taxon>
        <taxon>Terriglobia</taxon>
        <taxon>Terriglobales</taxon>
        <taxon>Acidobacteriaceae</taxon>
        <taxon>Tunturiibacter</taxon>
    </lineage>
</organism>
<dbReference type="FunFam" id="3.40.50.2000:FF:000072">
    <property type="entry name" value="Glycosyl transferase"/>
    <property type="match status" value="1"/>
</dbReference>
<dbReference type="GO" id="GO:0016758">
    <property type="term" value="F:hexosyltransferase activity"/>
    <property type="evidence" value="ECO:0007669"/>
    <property type="project" value="UniProtKB-ARBA"/>
</dbReference>
<dbReference type="Pfam" id="PF06722">
    <property type="entry name" value="EryCIII-like_C"/>
    <property type="match status" value="1"/>
</dbReference>
<evidence type="ECO:0000313" key="3">
    <source>
        <dbReference type="Proteomes" id="UP000568106"/>
    </source>
</evidence>
<dbReference type="GO" id="GO:0017000">
    <property type="term" value="P:antibiotic biosynthetic process"/>
    <property type="evidence" value="ECO:0007669"/>
    <property type="project" value="UniProtKB-ARBA"/>
</dbReference>
<dbReference type="InterPro" id="IPR010610">
    <property type="entry name" value="EryCIII-like_C"/>
</dbReference>
<keyword evidence="3" id="KW-1185">Reference proteome</keyword>
<accession>A0A7W8MQE0</accession>
<proteinExistence type="predicted"/>
<evidence type="ECO:0000259" key="1">
    <source>
        <dbReference type="Pfam" id="PF06722"/>
    </source>
</evidence>
<dbReference type="InterPro" id="IPR050426">
    <property type="entry name" value="Glycosyltransferase_28"/>
</dbReference>
<reference evidence="2" key="1">
    <citation type="submission" date="2020-08" db="EMBL/GenBank/DDBJ databases">
        <title>Genomic Encyclopedia of Type Strains, Phase IV (KMG-V): Genome sequencing to study the core and pangenomes of soil and plant-associated prokaryotes.</title>
        <authorList>
            <person name="Whitman W."/>
        </authorList>
    </citation>
    <scope>NUCLEOTIDE SEQUENCE [LARGE SCALE GENOMIC DNA]</scope>
    <source>
        <strain evidence="2">M8UP27</strain>
    </source>
</reference>
<dbReference type="Gene3D" id="3.40.50.2000">
    <property type="entry name" value="Glycogen Phosphorylase B"/>
    <property type="match status" value="2"/>
</dbReference>
<dbReference type="InterPro" id="IPR002213">
    <property type="entry name" value="UDP_glucos_trans"/>
</dbReference>
<name>A0A7W8MQE0_9BACT</name>
<dbReference type="SUPFAM" id="SSF53756">
    <property type="entry name" value="UDP-Glycosyltransferase/glycogen phosphorylase"/>
    <property type="match status" value="1"/>
</dbReference>
<dbReference type="GO" id="GO:0008194">
    <property type="term" value="F:UDP-glycosyltransferase activity"/>
    <property type="evidence" value="ECO:0007669"/>
    <property type="project" value="InterPro"/>
</dbReference>
<evidence type="ECO:0000313" key="2">
    <source>
        <dbReference type="EMBL" id="MBB5316631.1"/>
    </source>
</evidence>
<dbReference type="PANTHER" id="PTHR48050">
    <property type="entry name" value="STEROL 3-BETA-GLUCOSYLTRANSFERASE"/>
    <property type="match status" value="1"/>
</dbReference>
<gene>
    <name evidence="2" type="ORF">HDF09_001300</name>
</gene>
<comment type="caution">
    <text evidence="2">The sequence shown here is derived from an EMBL/GenBank/DDBJ whole genome shotgun (WGS) entry which is preliminary data.</text>
</comment>